<dbReference type="PANTHER" id="PTHR40267:SF1">
    <property type="entry name" value="BLR3294 PROTEIN"/>
    <property type="match status" value="1"/>
</dbReference>
<organism evidence="1 2">
    <name type="scientific">Pigmentiphaga soli</name>
    <dbReference type="NCBI Taxonomy" id="1007095"/>
    <lineage>
        <taxon>Bacteria</taxon>
        <taxon>Pseudomonadati</taxon>
        <taxon>Pseudomonadota</taxon>
        <taxon>Betaproteobacteria</taxon>
        <taxon>Burkholderiales</taxon>
        <taxon>Alcaligenaceae</taxon>
        <taxon>Pigmentiphaga</taxon>
    </lineage>
</organism>
<protein>
    <recommendedName>
        <fullName evidence="3">Arylmalonate decarboxylase</fullName>
    </recommendedName>
</protein>
<evidence type="ECO:0008006" key="3">
    <source>
        <dbReference type="Google" id="ProtNLM"/>
    </source>
</evidence>
<comment type="caution">
    <text evidence="1">The sequence shown here is derived from an EMBL/GenBank/DDBJ whole genome shotgun (WGS) entry which is preliminary data.</text>
</comment>
<evidence type="ECO:0000313" key="1">
    <source>
        <dbReference type="EMBL" id="GAA4324302.1"/>
    </source>
</evidence>
<reference evidence="2" key="1">
    <citation type="journal article" date="2019" name="Int. J. Syst. Evol. Microbiol.">
        <title>The Global Catalogue of Microorganisms (GCM) 10K type strain sequencing project: providing services to taxonomists for standard genome sequencing and annotation.</title>
        <authorList>
            <consortium name="The Broad Institute Genomics Platform"/>
            <consortium name="The Broad Institute Genome Sequencing Center for Infectious Disease"/>
            <person name="Wu L."/>
            <person name="Ma J."/>
        </authorList>
    </citation>
    <scope>NUCLEOTIDE SEQUENCE [LARGE SCALE GENOMIC DNA]</scope>
    <source>
        <strain evidence="2">JCM 17666</strain>
    </source>
</reference>
<keyword evidence="2" id="KW-1185">Reference proteome</keyword>
<dbReference type="InterPro" id="IPR026286">
    <property type="entry name" value="MaiA/AMDase"/>
</dbReference>
<gene>
    <name evidence="1" type="ORF">GCM10023144_05760</name>
</gene>
<dbReference type="PANTHER" id="PTHR40267">
    <property type="entry name" value="BLR3294 PROTEIN"/>
    <property type="match status" value="1"/>
</dbReference>
<dbReference type="Proteomes" id="UP001501671">
    <property type="component" value="Unassembled WGS sequence"/>
</dbReference>
<dbReference type="Gene3D" id="3.40.50.12500">
    <property type="match status" value="1"/>
</dbReference>
<dbReference type="EMBL" id="BAABFO010000002">
    <property type="protein sequence ID" value="GAA4324302.1"/>
    <property type="molecule type" value="Genomic_DNA"/>
</dbReference>
<dbReference type="PIRSF" id="PIRSF015736">
    <property type="entry name" value="MI"/>
    <property type="match status" value="1"/>
</dbReference>
<name>A0ABP8GHU1_9BURK</name>
<accession>A0ABP8GHU1</accession>
<dbReference type="RefSeq" id="WP_345246136.1">
    <property type="nucleotide sequence ID" value="NZ_BAABFO010000002.1"/>
</dbReference>
<dbReference type="Pfam" id="PF17645">
    <property type="entry name" value="Amdase"/>
    <property type="match status" value="1"/>
</dbReference>
<proteinExistence type="predicted"/>
<evidence type="ECO:0000313" key="2">
    <source>
        <dbReference type="Proteomes" id="UP001501671"/>
    </source>
</evidence>
<sequence length="238" mass="25792">MTHTIGMLIPATNTAVEIDVNRVLPKNYQVHVGRLRASSVDEAGWHEHDADIDYQAQLLGTIKPAVIILLQTASSFYGPPGYDAEVVRRIARISGAPAGTTAHAIGRAMKALGARKVAMLSPYNADLVARGRRYFETVHGLEFLAVDSFDMTDPMAITRLGTEPAEAALERLARQAPDAIILAGGAYHVMDQVDRWERRFGIPIVTTNQAAMWAAVQAVGGAERIAGYGRLLAYMPRG</sequence>
<dbReference type="InterPro" id="IPR053714">
    <property type="entry name" value="Iso_Racemase_Enz_sf"/>
</dbReference>